<dbReference type="Gene3D" id="3.40.50.720">
    <property type="entry name" value="NAD(P)-binding Rossmann-like Domain"/>
    <property type="match status" value="1"/>
</dbReference>
<proteinExistence type="predicted"/>
<evidence type="ECO:0000313" key="7">
    <source>
        <dbReference type="Proteomes" id="UP000540656"/>
    </source>
</evidence>
<keyword evidence="2 6" id="KW-0560">Oxidoreductase</keyword>
<dbReference type="GO" id="GO:0008839">
    <property type="term" value="F:4-hydroxy-tetrahydrodipicolinate reductase"/>
    <property type="evidence" value="ECO:0007669"/>
    <property type="project" value="UniProtKB-EC"/>
</dbReference>
<evidence type="ECO:0000313" key="6">
    <source>
        <dbReference type="EMBL" id="NYG58955.1"/>
    </source>
</evidence>
<dbReference type="InterPro" id="IPR045760">
    <property type="entry name" value="DAP_DH_C"/>
</dbReference>
<dbReference type="EMBL" id="JACCAA010000001">
    <property type="protein sequence ID" value="NYG58955.1"/>
    <property type="molecule type" value="Genomic_DNA"/>
</dbReference>
<organism evidence="6 7">
    <name type="scientific">Nocardioides daedukensis</name>
    <dbReference type="NCBI Taxonomy" id="634462"/>
    <lineage>
        <taxon>Bacteria</taxon>
        <taxon>Bacillati</taxon>
        <taxon>Actinomycetota</taxon>
        <taxon>Actinomycetes</taxon>
        <taxon>Propionibacteriales</taxon>
        <taxon>Nocardioidaceae</taxon>
        <taxon>Nocardioides</taxon>
    </lineage>
</organism>
<evidence type="ECO:0000256" key="1">
    <source>
        <dbReference type="ARBA" id="ARBA00022857"/>
    </source>
</evidence>
<feature type="compositionally biased region" description="Polar residues" evidence="3">
    <location>
        <begin position="1"/>
        <end position="14"/>
    </location>
</feature>
<name>A0A7Y9S3X0_9ACTN</name>
<evidence type="ECO:0000256" key="2">
    <source>
        <dbReference type="ARBA" id="ARBA00023002"/>
    </source>
</evidence>
<dbReference type="Proteomes" id="UP000540656">
    <property type="component" value="Unassembled WGS sequence"/>
</dbReference>
<dbReference type="Pfam" id="PF19328">
    <property type="entry name" value="DAP_DH_C"/>
    <property type="match status" value="1"/>
</dbReference>
<dbReference type="InterPro" id="IPR000846">
    <property type="entry name" value="DapB_N"/>
</dbReference>
<keyword evidence="7" id="KW-1185">Reference proteome</keyword>
<evidence type="ECO:0000259" key="4">
    <source>
        <dbReference type="Pfam" id="PF01113"/>
    </source>
</evidence>
<dbReference type="RefSeq" id="WP_179502060.1">
    <property type="nucleotide sequence ID" value="NZ_JACCAA010000001.1"/>
</dbReference>
<dbReference type="EC" id="1.17.1.8" evidence="6"/>
<dbReference type="InterPro" id="IPR036291">
    <property type="entry name" value="NAD(P)-bd_dom_sf"/>
</dbReference>
<feature type="domain" description="2,4-diaminopentanoate dehydrogenase C-terminal" evidence="5">
    <location>
        <begin position="163"/>
        <end position="366"/>
    </location>
</feature>
<dbReference type="CDD" id="cd24146">
    <property type="entry name" value="nat-AmDH_N_like"/>
    <property type="match status" value="1"/>
</dbReference>
<gene>
    <name evidence="6" type="ORF">BJ980_001878</name>
</gene>
<keyword evidence="1" id="KW-0521">NADP</keyword>
<dbReference type="Pfam" id="PF01113">
    <property type="entry name" value="DapB_N"/>
    <property type="match status" value="1"/>
</dbReference>
<evidence type="ECO:0000256" key="3">
    <source>
        <dbReference type="SAM" id="MobiDB-lite"/>
    </source>
</evidence>
<feature type="region of interest" description="Disordered" evidence="3">
    <location>
        <begin position="1"/>
        <end position="20"/>
    </location>
</feature>
<reference evidence="6 7" key="1">
    <citation type="submission" date="2020-07" db="EMBL/GenBank/DDBJ databases">
        <title>Sequencing the genomes of 1000 actinobacteria strains.</title>
        <authorList>
            <person name="Klenk H.-P."/>
        </authorList>
    </citation>
    <scope>NUCLEOTIDE SEQUENCE [LARGE SCALE GENOMIC DNA]</scope>
    <source>
        <strain evidence="6 7">DSM 23819</strain>
    </source>
</reference>
<comment type="caution">
    <text evidence="6">The sequence shown here is derived from an EMBL/GenBank/DDBJ whole genome shotgun (WGS) entry which is preliminary data.</text>
</comment>
<protein>
    <submittedName>
        <fullName evidence="6">4-hydroxy-tetrahydrodipicolinate reductase</fullName>
        <ecNumber evidence="6">1.17.1.8</ecNumber>
    </submittedName>
</protein>
<evidence type="ECO:0000259" key="5">
    <source>
        <dbReference type="Pfam" id="PF19328"/>
    </source>
</evidence>
<sequence length="381" mass="40781">MSTHATAASSQNDATGDPRKLRVVGWSTGTVGRHVIVGVDRHPDLELVGLWVSNPDKAGKDAGELAGLGRELGVTATNDRDALLALKPDAIIHTAMTDDRIFESIEDLKSFLNAGVNVVSSGPVLLQYPYGVLWEDGLREVEEACTRGNASIHVNGIDPGFANDVLPLVMTSLSQRIDQVKVSEIADYSTYYQPVVMRDIFGFGKAVDDEEPMLWKPGILSMGWGSVVRQIAAGLGLTLDEPLVESVDRRPAPVDTKTVSVDIEAGAMGAVKFQVIGRVDGVDRVVLEHVTRTAEDQVPEWPTPPDGGGCYRVEITGEPNMKVDFTHCGENGDHNDSGMITTAQRLVNSVSSVVAAESGIVTALDLFHVTGRGLVSSKETN</sequence>
<dbReference type="SUPFAM" id="SSF51735">
    <property type="entry name" value="NAD(P)-binding Rossmann-fold domains"/>
    <property type="match status" value="1"/>
</dbReference>
<accession>A0A7Y9S3X0</accession>
<feature type="domain" description="Dihydrodipicolinate reductase N-terminal" evidence="4">
    <location>
        <begin position="22"/>
        <end position="92"/>
    </location>
</feature>
<dbReference type="GO" id="GO:0009089">
    <property type="term" value="P:lysine biosynthetic process via diaminopimelate"/>
    <property type="evidence" value="ECO:0007669"/>
    <property type="project" value="InterPro"/>
</dbReference>
<dbReference type="AlphaFoldDB" id="A0A7Y9S3X0"/>